<evidence type="ECO:0000313" key="1">
    <source>
        <dbReference type="EMBL" id="ADJ53123.1"/>
    </source>
</evidence>
<dbReference type="RefSeq" id="YP_004301417.1">
    <property type="nucleotide sequence ID" value="NC_015253.1"/>
</dbReference>
<reference evidence="1 2" key="1">
    <citation type="journal article" date="2010" name="J. Bacteriol.">
        <title>Brochothrix thermosphacta bacteriophages feature heterogeneous and highly mosaic genomes and utilize unique prophage insertion sites.</title>
        <authorList>
            <person name="Kilcher S."/>
            <person name="Loessner M.J."/>
            <person name="Klumpp J."/>
        </authorList>
    </citation>
    <scope>NUCLEOTIDE SEQUENCE [LARGE SCALE GENOMIC DNA]</scope>
</reference>
<dbReference type="Proteomes" id="UP000000331">
    <property type="component" value="Segment"/>
</dbReference>
<keyword evidence="2" id="KW-1185">Reference proteome</keyword>
<proteinExistence type="predicted"/>
<dbReference type="KEGG" id="vg:10359231"/>
<dbReference type="GeneID" id="10359231"/>
<accession>D9J0N1</accession>
<organism evidence="1 2">
    <name type="scientific">Brochothrix phage A9</name>
    <dbReference type="NCBI Taxonomy" id="857312"/>
    <lineage>
        <taxon>Viruses</taxon>
        <taxon>Duplodnaviria</taxon>
        <taxon>Heunggongvirae</taxon>
        <taxon>Uroviricota</taxon>
        <taxon>Caudoviricetes</taxon>
        <taxon>Herelleviridae</taxon>
        <taxon>Klumppvirus</taxon>
        <taxon>Klumppvirus A9</taxon>
    </lineage>
</organism>
<name>D9J0N1_9CAUD</name>
<protein>
    <submittedName>
        <fullName evidence="1">Gp84</fullName>
    </submittedName>
</protein>
<dbReference type="EMBL" id="HM242243">
    <property type="protein sequence ID" value="ADJ53123.1"/>
    <property type="molecule type" value="Genomic_DNA"/>
</dbReference>
<evidence type="ECO:0000313" key="2">
    <source>
        <dbReference type="Proteomes" id="UP000000331"/>
    </source>
</evidence>
<sequence>MKWLIYCHILTTGDLLGYYCYTINRLRNG</sequence>